<keyword evidence="3" id="KW-0808">Transferase</keyword>
<evidence type="ECO:0000256" key="1">
    <source>
        <dbReference type="ARBA" id="ARBA00004418"/>
    </source>
</evidence>
<evidence type="ECO:0000256" key="2">
    <source>
        <dbReference type="ARBA" id="ARBA00005182"/>
    </source>
</evidence>
<dbReference type="InterPro" id="IPR031811">
    <property type="entry name" value="ALGX/ALGJ_SGNH-like"/>
</dbReference>
<evidence type="ECO:0000256" key="7">
    <source>
        <dbReference type="SAM" id="SignalP"/>
    </source>
</evidence>
<dbReference type="PROSITE" id="PS51257">
    <property type="entry name" value="PROKAR_LIPOPROTEIN"/>
    <property type="match status" value="1"/>
</dbReference>
<keyword evidence="5" id="KW-0574">Periplasm</keyword>
<evidence type="ECO:0000313" key="9">
    <source>
        <dbReference type="EMBL" id="GEM49064.1"/>
    </source>
</evidence>
<dbReference type="GO" id="GO:0042121">
    <property type="term" value="P:alginic acid biosynthetic process"/>
    <property type="evidence" value="ECO:0007669"/>
    <property type="project" value="UniProtKB-UniPathway"/>
</dbReference>
<keyword evidence="4 7" id="KW-0732">Signal</keyword>
<dbReference type="GO" id="GO:0016740">
    <property type="term" value="F:transferase activity"/>
    <property type="evidence" value="ECO:0007669"/>
    <property type="project" value="UniProtKB-KW"/>
</dbReference>
<reference evidence="9 10" key="1">
    <citation type="submission" date="2019-07" db="EMBL/GenBank/DDBJ databases">
        <title>Whole genome shotgun sequence of Deinococcus cellulosilyticus NBRC 106333.</title>
        <authorList>
            <person name="Hosoyama A."/>
            <person name="Uohara A."/>
            <person name="Ohji S."/>
            <person name="Ichikawa N."/>
        </authorList>
    </citation>
    <scope>NUCLEOTIDE SEQUENCE [LARGE SCALE GENOMIC DNA]</scope>
    <source>
        <strain evidence="9 10">NBRC 106333</strain>
    </source>
</reference>
<dbReference type="RefSeq" id="WP_146888929.1">
    <property type="nucleotide sequence ID" value="NZ_BJXB01000027.1"/>
</dbReference>
<keyword evidence="6" id="KW-0016">Alginate biosynthesis</keyword>
<name>A0A511N8B6_DEIC1</name>
<organism evidence="9 10">
    <name type="scientific">Deinococcus cellulosilyticus (strain DSM 18568 / NBRC 106333 / KACC 11606 / 5516J-15)</name>
    <dbReference type="NCBI Taxonomy" id="1223518"/>
    <lineage>
        <taxon>Bacteria</taxon>
        <taxon>Thermotogati</taxon>
        <taxon>Deinococcota</taxon>
        <taxon>Deinococci</taxon>
        <taxon>Deinococcales</taxon>
        <taxon>Deinococcaceae</taxon>
        <taxon>Deinococcus</taxon>
    </lineage>
</organism>
<dbReference type="OrthoDB" id="57068at2"/>
<evidence type="ECO:0000256" key="5">
    <source>
        <dbReference type="ARBA" id="ARBA00022764"/>
    </source>
</evidence>
<protein>
    <recommendedName>
        <fullName evidence="8">AlgX/AlgJ SGNH hydrolase-like domain-containing protein</fullName>
    </recommendedName>
</protein>
<evidence type="ECO:0000256" key="4">
    <source>
        <dbReference type="ARBA" id="ARBA00022729"/>
    </source>
</evidence>
<accession>A0A511N8B6</accession>
<gene>
    <name evidence="9" type="ORF">DC3_46990</name>
</gene>
<dbReference type="AlphaFoldDB" id="A0A511N8B6"/>
<dbReference type="Proteomes" id="UP000321306">
    <property type="component" value="Unassembled WGS sequence"/>
</dbReference>
<dbReference type="UniPathway" id="UPA00286"/>
<dbReference type="Pfam" id="PF16822">
    <property type="entry name" value="ALGX"/>
    <property type="match status" value="1"/>
</dbReference>
<evidence type="ECO:0000259" key="8">
    <source>
        <dbReference type="Pfam" id="PF16822"/>
    </source>
</evidence>
<keyword evidence="10" id="KW-1185">Reference proteome</keyword>
<dbReference type="EMBL" id="BJXB01000027">
    <property type="protein sequence ID" value="GEM49064.1"/>
    <property type="molecule type" value="Genomic_DNA"/>
</dbReference>
<evidence type="ECO:0000313" key="10">
    <source>
        <dbReference type="Proteomes" id="UP000321306"/>
    </source>
</evidence>
<proteinExistence type="predicted"/>
<comment type="subcellular location">
    <subcellularLocation>
        <location evidence="1">Periplasm</location>
    </subcellularLocation>
</comment>
<comment type="pathway">
    <text evidence="2">Glycan biosynthesis; alginate biosynthesis.</text>
</comment>
<feature type="signal peptide" evidence="7">
    <location>
        <begin position="1"/>
        <end position="21"/>
    </location>
</feature>
<comment type="caution">
    <text evidence="9">The sequence shown here is derived from an EMBL/GenBank/DDBJ whole genome shotgun (WGS) entry which is preliminary data.</text>
</comment>
<dbReference type="GO" id="GO:0042597">
    <property type="term" value="C:periplasmic space"/>
    <property type="evidence" value="ECO:0007669"/>
    <property type="project" value="UniProtKB-SubCell"/>
</dbReference>
<evidence type="ECO:0000256" key="3">
    <source>
        <dbReference type="ARBA" id="ARBA00022679"/>
    </source>
</evidence>
<feature type="chain" id="PRO_5022043621" description="AlgX/AlgJ SGNH hydrolase-like domain-containing protein" evidence="7">
    <location>
        <begin position="22"/>
        <end position="434"/>
    </location>
</feature>
<feature type="domain" description="AlgX/AlgJ SGNH hydrolase-like" evidence="8">
    <location>
        <begin position="49"/>
        <end position="304"/>
    </location>
</feature>
<sequence length="434" mass="48768">MHALKRTLSILTFLLGSAACAQQNLTLCAAALQESSYRPEDTWAMLAGQGKDGWLFGRGDYSTGSTLNYSKEVLRELSETFKAQGIQLVIVDVPSRLLLSQQHLDMERLVPFNADRIRNTYADLHDELNEIGIIAPNLLEDGFKYTQGPYFQKTDHHWTTEAAKHVAGLIAAEIKKLPAYAEMQKTEYTLESKPLGNNGSYARMANNICNTTFPDETINVYTAVPKTEGDLLSGDEPDVVLLGTSFSHRREFTTDDTFPEALKFELQTDVLNAAVEGGMSFGAMESYLMSDSYKNHKPKVIVWENNFYMGELSNVWALWRMIPLARGGCSDQVTYKGQGDLKSRTTIALPDNLKIEPGSALKLNFSDLKATDFQLGLDYGTDVMNMQQSRTWRIPNNGEFYLQLARPQPIQEIQLNFYRPDISGQYEVSICKMK</sequence>
<evidence type="ECO:0000256" key="6">
    <source>
        <dbReference type="ARBA" id="ARBA00022841"/>
    </source>
</evidence>